<dbReference type="EMBL" id="JBJURJ010000004">
    <property type="protein sequence ID" value="MFM9328104.1"/>
    <property type="molecule type" value="Genomic_DNA"/>
</dbReference>
<gene>
    <name evidence="1" type="ORF">ACI1P1_07395</name>
</gene>
<evidence type="ECO:0000313" key="1">
    <source>
        <dbReference type="EMBL" id="MFM9328104.1"/>
    </source>
</evidence>
<keyword evidence="2" id="KW-1185">Reference proteome</keyword>
<reference evidence="1" key="1">
    <citation type="submission" date="2024-12" db="EMBL/GenBank/DDBJ databases">
        <authorList>
            <person name="Wu N."/>
        </authorList>
    </citation>
    <scope>NUCLEOTIDE SEQUENCE</scope>
    <source>
        <strain evidence="1">P15</strain>
    </source>
</reference>
<name>A0ACC7NVR2_9BACL</name>
<organism evidence="1 2">
    <name type="scientific">Paenibacillus mesotrionivorans</name>
    <dbReference type="NCBI Taxonomy" id="3160968"/>
    <lineage>
        <taxon>Bacteria</taxon>
        <taxon>Bacillati</taxon>
        <taxon>Bacillota</taxon>
        <taxon>Bacilli</taxon>
        <taxon>Bacillales</taxon>
        <taxon>Paenibacillaceae</taxon>
        <taxon>Paenibacillus</taxon>
    </lineage>
</organism>
<evidence type="ECO:0000313" key="2">
    <source>
        <dbReference type="Proteomes" id="UP001631969"/>
    </source>
</evidence>
<comment type="caution">
    <text evidence="1">The sequence shown here is derived from an EMBL/GenBank/DDBJ whole genome shotgun (WGS) entry which is preliminary data.</text>
</comment>
<proteinExistence type="predicted"/>
<dbReference type="Proteomes" id="UP001631969">
    <property type="component" value="Unassembled WGS sequence"/>
</dbReference>
<sequence length="645" mass="71622">MKADDAVPQEVTRAEGIEVEAAPEDITIHVQGPLWSIAGIDRERGELEGILLFTREYGETVSISSAYAAVQVGADSKVAQVVLPSLTDGNDAGVSTTEAVELEIPEGGYVLFAGDEGTVPEGAGYFLAERFRVGDLVKLRRNGQVVPVEEMMGSTAKLVLDNYPMVTAMEANHWVTGTIRHTGDMSGMQLFVNGVEAPVTQDGSFSHCSPLQPGINYIRVQLLRKGVEETSRELVIFSRPRSAPEKEVVLWVDQTVNAKRFQSSADVLDFLQLARDNGVTKIALDVKGVEGFVSYKKNDLTGRPYVSEIKAPAKAGANPELDMLEEFITHGHALGLEIHAALNVFAEGSIARDEYAVLDQHLDWEERIYIPENNGEIRRQRESLKKGPVAFVNPSHDQVWEYARLTFEEIIKNYRVDGVIHDRSRYDNEAADFSDVTRAKFEVFLRARGKRLANWPADVFVYDGTIRVDGPLIQDWWEFRAGTIKRFFAEIKELVNSYRNSTGRPIQVSAYVGSWYEIYYLNGVNWGSPSFRFDERLGLQDASLYTPEYCQTGYIGYLDFLMIGAYQTTGQEVEKYATLANIVTNGEIPLYTGIAVTNVPAPALQREVIQAGLAATDGVMLFDASQINWPVARAALLGEEYEGEV</sequence>
<protein>
    <submittedName>
        <fullName evidence="1">Family 10 glycosylhydrolase</fullName>
    </submittedName>
</protein>
<accession>A0ACC7NVR2</accession>